<comment type="caution">
    <text evidence="9">The sequence shown here is derived from an EMBL/GenBank/DDBJ whole genome shotgun (WGS) entry which is preliminary data.</text>
</comment>
<reference evidence="9" key="1">
    <citation type="submission" date="2021-02" db="EMBL/GenBank/DDBJ databases">
        <title>Comparative genomics reveals that relaxation of natural selection precedes convergent phenotypic evolution of cavefish.</title>
        <authorList>
            <person name="Peng Z."/>
        </authorList>
    </citation>
    <scope>NUCLEOTIDE SEQUENCE</scope>
    <source>
        <tissue evidence="9">Muscle</tissue>
    </source>
</reference>
<dbReference type="PRINTS" id="PR00024">
    <property type="entry name" value="HOMEOBOX"/>
</dbReference>
<dbReference type="InterPro" id="IPR017970">
    <property type="entry name" value="Homeobox_CS"/>
</dbReference>
<organism evidence="9 10">
    <name type="scientific">Triplophysa rosa</name>
    <name type="common">Cave loach</name>
    <dbReference type="NCBI Taxonomy" id="992332"/>
    <lineage>
        <taxon>Eukaryota</taxon>
        <taxon>Metazoa</taxon>
        <taxon>Chordata</taxon>
        <taxon>Craniata</taxon>
        <taxon>Vertebrata</taxon>
        <taxon>Euteleostomi</taxon>
        <taxon>Actinopterygii</taxon>
        <taxon>Neopterygii</taxon>
        <taxon>Teleostei</taxon>
        <taxon>Ostariophysi</taxon>
        <taxon>Cypriniformes</taxon>
        <taxon>Nemacheilidae</taxon>
        <taxon>Triplophysa</taxon>
    </lineage>
</organism>
<proteinExistence type="predicted"/>
<dbReference type="InterPro" id="IPR001356">
    <property type="entry name" value="HD"/>
</dbReference>
<name>A0A9W7TJ70_TRIRA</name>
<dbReference type="PANTHER" id="PTHR24340">
    <property type="entry name" value="HOMEOBOX PROTEIN NKX"/>
    <property type="match status" value="1"/>
</dbReference>
<evidence type="ECO:0000256" key="5">
    <source>
        <dbReference type="PROSITE-ProRule" id="PRU00108"/>
    </source>
</evidence>
<evidence type="ECO:0000256" key="1">
    <source>
        <dbReference type="ARBA" id="ARBA00004123"/>
    </source>
</evidence>
<evidence type="ECO:0000256" key="7">
    <source>
        <dbReference type="SAM" id="MobiDB-lite"/>
    </source>
</evidence>
<dbReference type="PROSITE" id="PS50071">
    <property type="entry name" value="HOMEOBOX_2"/>
    <property type="match status" value="1"/>
</dbReference>
<protein>
    <submittedName>
        <fullName evidence="9">Homeobox protein Nkx-6.3</fullName>
    </submittedName>
</protein>
<dbReference type="FunFam" id="1.10.10.60:FF:000067">
    <property type="entry name" value="NK6 homeobox 1"/>
    <property type="match status" value="1"/>
</dbReference>
<evidence type="ECO:0000256" key="4">
    <source>
        <dbReference type="ARBA" id="ARBA00023242"/>
    </source>
</evidence>
<comment type="subcellular location">
    <subcellularLocation>
        <location evidence="1 5 6">Nucleus</location>
    </subcellularLocation>
</comment>
<evidence type="ECO:0000259" key="8">
    <source>
        <dbReference type="PROSITE" id="PS50071"/>
    </source>
</evidence>
<evidence type="ECO:0000256" key="3">
    <source>
        <dbReference type="ARBA" id="ARBA00023155"/>
    </source>
</evidence>
<keyword evidence="4 5" id="KW-0539">Nucleus</keyword>
<dbReference type="CDD" id="cd00086">
    <property type="entry name" value="homeodomain"/>
    <property type="match status" value="1"/>
</dbReference>
<dbReference type="InterPro" id="IPR020479">
    <property type="entry name" value="HD_metazoa"/>
</dbReference>
<sequence length="270" mass="29881">MDSNISGSFLFNNSLNQFPSDIKAPMCQYSIPNSFYKLSPANINAQLQAGTPHGISDILSRTMVGGPGAPALLSYPSMSGYGASVPSPGMYYNRDYGPSGLGSFPKTSVECPSIKSKGGSCWVEGGYEWRGARQQCGNNLHNTEASGKKKHTRPTFSGHQIFALEKTFEQTKYLAGPERARLAYSLGMTESQVKVWFQNRRTKWRKKSASEPSSTQTSRGESAGDVSENEVEDEEYNRPLDPDTDDEKIRQLLRKHRRAFSVLRLGPHQV</sequence>
<accession>A0A9W7TJ70</accession>
<dbReference type="SMART" id="SM00389">
    <property type="entry name" value="HOX"/>
    <property type="match status" value="1"/>
</dbReference>
<gene>
    <name evidence="9" type="ORF">IRJ41_001690</name>
</gene>
<dbReference type="EMBL" id="JAFHDT010000017">
    <property type="protein sequence ID" value="KAI7797408.1"/>
    <property type="molecule type" value="Genomic_DNA"/>
</dbReference>
<keyword evidence="10" id="KW-1185">Reference proteome</keyword>
<dbReference type="SUPFAM" id="SSF46689">
    <property type="entry name" value="Homeodomain-like"/>
    <property type="match status" value="1"/>
</dbReference>
<dbReference type="OrthoDB" id="6159439at2759"/>
<dbReference type="AlphaFoldDB" id="A0A9W7TJ70"/>
<feature type="DNA-binding region" description="Homeobox" evidence="5">
    <location>
        <begin position="149"/>
        <end position="208"/>
    </location>
</feature>
<dbReference type="PROSITE" id="PS00027">
    <property type="entry name" value="HOMEOBOX_1"/>
    <property type="match status" value="1"/>
</dbReference>
<evidence type="ECO:0000256" key="2">
    <source>
        <dbReference type="ARBA" id="ARBA00023125"/>
    </source>
</evidence>
<dbReference type="PANTHER" id="PTHR24340:SF115">
    <property type="entry name" value="HOMEOBOX PROTEIN NKX-6.3"/>
    <property type="match status" value="1"/>
</dbReference>
<evidence type="ECO:0000313" key="9">
    <source>
        <dbReference type="EMBL" id="KAI7797408.1"/>
    </source>
</evidence>
<dbReference type="Pfam" id="PF00046">
    <property type="entry name" value="Homeodomain"/>
    <property type="match status" value="1"/>
</dbReference>
<feature type="region of interest" description="Disordered" evidence="7">
    <location>
        <begin position="204"/>
        <end position="250"/>
    </location>
</feature>
<dbReference type="GO" id="GO:0000981">
    <property type="term" value="F:DNA-binding transcription factor activity, RNA polymerase II-specific"/>
    <property type="evidence" value="ECO:0007669"/>
    <property type="project" value="InterPro"/>
</dbReference>
<feature type="domain" description="Homeobox" evidence="8">
    <location>
        <begin position="147"/>
        <end position="207"/>
    </location>
</feature>
<keyword evidence="2 5" id="KW-0238">DNA-binding</keyword>
<feature type="compositionally biased region" description="Polar residues" evidence="7">
    <location>
        <begin position="210"/>
        <end position="220"/>
    </location>
</feature>
<dbReference type="InterPro" id="IPR000047">
    <property type="entry name" value="HTH_motif"/>
</dbReference>
<dbReference type="InterPro" id="IPR050394">
    <property type="entry name" value="Homeobox_NK-like"/>
</dbReference>
<keyword evidence="3 5" id="KW-0371">Homeobox</keyword>
<dbReference type="Gene3D" id="1.10.10.60">
    <property type="entry name" value="Homeodomain-like"/>
    <property type="match status" value="1"/>
</dbReference>
<evidence type="ECO:0000256" key="6">
    <source>
        <dbReference type="RuleBase" id="RU000682"/>
    </source>
</evidence>
<dbReference type="GO" id="GO:0000978">
    <property type="term" value="F:RNA polymerase II cis-regulatory region sequence-specific DNA binding"/>
    <property type="evidence" value="ECO:0007669"/>
    <property type="project" value="TreeGrafter"/>
</dbReference>
<dbReference type="GO" id="GO:0030154">
    <property type="term" value="P:cell differentiation"/>
    <property type="evidence" value="ECO:0007669"/>
    <property type="project" value="TreeGrafter"/>
</dbReference>
<evidence type="ECO:0000313" key="10">
    <source>
        <dbReference type="Proteomes" id="UP001059041"/>
    </source>
</evidence>
<dbReference type="GO" id="GO:0005634">
    <property type="term" value="C:nucleus"/>
    <property type="evidence" value="ECO:0007669"/>
    <property type="project" value="UniProtKB-SubCell"/>
</dbReference>
<dbReference type="InterPro" id="IPR009057">
    <property type="entry name" value="Homeodomain-like_sf"/>
</dbReference>
<dbReference type="PRINTS" id="PR00031">
    <property type="entry name" value="HTHREPRESSR"/>
</dbReference>
<dbReference type="Proteomes" id="UP001059041">
    <property type="component" value="Linkage Group LG17"/>
</dbReference>